<keyword evidence="1 6" id="KW-0963">Cytoplasm</keyword>
<evidence type="ECO:0000256" key="1">
    <source>
        <dbReference type="ARBA" id="ARBA00022490"/>
    </source>
</evidence>
<evidence type="ECO:0000256" key="9">
    <source>
        <dbReference type="SAM" id="MobiDB-lite"/>
    </source>
</evidence>
<dbReference type="CDD" id="cd16432">
    <property type="entry name" value="CheB_Rec"/>
    <property type="match status" value="1"/>
</dbReference>
<dbReference type="PROSITE" id="PS50110">
    <property type="entry name" value="RESPONSE_REGULATORY"/>
    <property type="match status" value="1"/>
</dbReference>
<dbReference type="InterPro" id="IPR001789">
    <property type="entry name" value="Sig_transdc_resp-reg_receiver"/>
</dbReference>
<keyword evidence="3 6" id="KW-0597">Phosphoprotein</keyword>
<comment type="domain">
    <text evidence="6">Contains a C-terminal catalytic domain, and an N-terminal region which modulates catalytic activity.</text>
</comment>
<comment type="PTM">
    <text evidence="6">Phosphorylated by CheA. Phosphorylation of the N-terminal regulatory domain activates the methylesterase activity.</text>
</comment>
<comment type="function">
    <text evidence="6">Involved in chemotaxis. Part of a chemotaxis signal transduction system that modulates chemotaxis in response to various stimuli. Catalyzes the demethylation of specific methylglutamate residues introduced into the chemoreceptors (methyl-accepting chemotaxis proteins or MCP) by CheR. Also mediates the irreversible deamidation of specific glutamine residues to glutamic acid.</text>
</comment>
<feature type="domain" description="CheB-type methylesterase" evidence="11">
    <location>
        <begin position="189"/>
        <end position="381"/>
    </location>
</feature>
<comment type="subcellular location">
    <subcellularLocation>
        <location evidence="6">Cytoplasm</location>
    </subcellularLocation>
</comment>
<dbReference type="Pfam" id="PF00072">
    <property type="entry name" value="Response_reg"/>
    <property type="match status" value="1"/>
</dbReference>
<dbReference type="EC" id="3.1.1.61" evidence="6"/>
<feature type="region of interest" description="Disordered" evidence="9">
    <location>
        <begin position="163"/>
        <end position="185"/>
    </location>
</feature>
<keyword evidence="4 6" id="KW-0378">Hydrolase</keyword>
<feature type="active site" evidence="6 7">
    <location>
        <position position="227"/>
    </location>
</feature>
<dbReference type="SUPFAM" id="SSF52738">
    <property type="entry name" value="Methylesterase CheB, C-terminal domain"/>
    <property type="match status" value="1"/>
</dbReference>
<evidence type="ECO:0000256" key="7">
    <source>
        <dbReference type="PROSITE-ProRule" id="PRU00050"/>
    </source>
</evidence>
<dbReference type="InterPro" id="IPR011006">
    <property type="entry name" value="CheY-like_superfamily"/>
</dbReference>
<dbReference type="RefSeq" id="WP_251970723.1">
    <property type="nucleotide sequence ID" value="NZ_AP025730.1"/>
</dbReference>
<dbReference type="PROSITE" id="PS50122">
    <property type="entry name" value="CHEB"/>
    <property type="match status" value="1"/>
</dbReference>
<feature type="modified residue" description="4-aspartylphosphate" evidence="6 8">
    <location>
        <position position="56"/>
    </location>
</feature>
<name>A0ABN6PWM2_9BURK</name>
<evidence type="ECO:0000256" key="8">
    <source>
        <dbReference type="PROSITE-ProRule" id="PRU00169"/>
    </source>
</evidence>
<dbReference type="Proteomes" id="UP001057498">
    <property type="component" value="Chromosome"/>
</dbReference>
<dbReference type="InterPro" id="IPR035909">
    <property type="entry name" value="CheB_C"/>
</dbReference>
<organism evidence="12 13">
    <name type="scientific">Sphaerotilus microaerophilus</name>
    <dbReference type="NCBI Taxonomy" id="2914710"/>
    <lineage>
        <taxon>Bacteria</taxon>
        <taxon>Pseudomonadati</taxon>
        <taxon>Pseudomonadota</taxon>
        <taxon>Betaproteobacteria</taxon>
        <taxon>Burkholderiales</taxon>
        <taxon>Sphaerotilaceae</taxon>
        <taxon>Sphaerotilus</taxon>
    </lineage>
</organism>
<evidence type="ECO:0000256" key="3">
    <source>
        <dbReference type="ARBA" id="ARBA00022553"/>
    </source>
</evidence>
<dbReference type="SUPFAM" id="SSF52172">
    <property type="entry name" value="CheY-like"/>
    <property type="match status" value="1"/>
</dbReference>
<dbReference type="SMART" id="SM00448">
    <property type="entry name" value="REC"/>
    <property type="match status" value="1"/>
</dbReference>
<dbReference type="NCBIfam" id="NF001965">
    <property type="entry name" value="PRK00742.1"/>
    <property type="match status" value="1"/>
</dbReference>
<dbReference type="Pfam" id="PF01339">
    <property type="entry name" value="CheB_methylest"/>
    <property type="match status" value="1"/>
</dbReference>
<protein>
    <recommendedName>
        <fullName evidence="6">Protein-glutamate methylesterase/protein-glutamine glutaminase</fullName>
        <ecNumber evidence="6">3.1.1.61</ecNumber>
        <ecNumber evidence="6">3.5.1.44</ecNumber>
    </recommendedName>
</protein>
<dbReference type="PANTHER" id="PTHR42872:SF6">
    <property type="entry name" value="PROTEIN-GLUTAMATE METHYLESTERASE_PROTEIN-GLUTAMINE GLUTAMINASE"/>
    <property type="match status" value="1"/>
</dbReference>
<evidence type="ECO:0000256" key="5">
    <source>
        <dbReference type="ARBA" id="ARBA00048267"/>
    </source>
</evidence>
<feature type="compositionally biased region" description="Low complexity" evidence="9">
    <location>
        <begin position="163"/>
        <end position="174"/>
    </location>
</feature>
<evidence type="ECO:0000259" key="11">
    <source>
        <dbReference type="PROSITE" id="PS50122"/>
    </source>
</evidence>
<feature type="active site" evidence="6 7">
    <location>
        <position position="323"/>
    </location>
</feature>
<reference evidence="12" key="1">
    <citation type="submission" date="2022-04" db="EMBL/GenBank/DDBJ databases">
        <title>Whole genome sequence of Sphaerotilus sp. FB-5.</title>
        <authorList>
            <person name="Takeda M."/>
            <person name="Narihara S."/>
            <person name="Akimoto M."/>
            <person name="Akimoto R."/>
            <person name="Nishiyashiki S."/>
            <person name="Murakami T."/>
        </authorList>
    </citation>
    <scope>NUCLEOTIDE SEQUENCE</scope>
    <source>
        <strain evidence="12">FB-5</strain>
    </source>
</reference>
<gene>
    <name evidence="12" type="primary">cheB1</name>
    <name evidence="6" type="synonym">cheB</name>
    <name evidence="12" type="ORF">CATMQ487_45110</name>
</gene>
<evidence type="ECO:0000313" key="13">
    <source>
        <dbReference type="Proteomes" id="UP001057498"/>
    </source>
</evidence>
<dbReference type="EC" id="3.5.1.44" evidence="6"/>
<evidence type="ECO:0000259" key="10">
    <source>
        <dbReference type="PROSITE" id="PS50110"/>
    </source>
</evidence>
<keyword evidence="13" id="KW-1185">Reference proteome</keyword>
<dbReference type="InterPro" id="IPR008248">
    <property type="entry name" value="CheB-like"/>
</dbReference>
<evidence type="ECO:0000256" key="2">
    <source>
        <dbReference type="ARBA" id="ARBA00022500"/>
    </source>
</evidence>
<proteinExistence type="inferred from homology"/>
<evidence type="ECO:0000256" key="4">
    <source>
        <dbReference type="ARBA" id="ARBA00022801"/>
    </source>
</evidence>
<evidence type="ECO:0000313" key="12">
    <source>
        <dbReference type="EMBL" id="BDI07541.1"/>
    </source>
</evidence>
<feature type="domain" description="Response regulatory" evidence="10">
    <location>
        <begin position="5"/>
        <end position="122"/>
    </location>
</feature>
<comment type="similarity">
    <text evidence="6">Belongs to the CheB family.</text>
</comment>
<comment type="catalytic activity">
    <reaction evidence="5 6">
        <text>[protein]-L-glutamate 5-O-methyl ester + H2O = L-glutamyl-[protein] + methanol + H(+)</text>
        <dbReference type="Rhea" id="RHEA:23236"/>
        <dbReference type="Rhea" id="RHEA-COMP:10208"/>
        <dbReference type="Rhea" id="RHEA-COMP:10311"/>
        <dbReference type="ChEBI" id="CHEBI:15377"/>
        <dbReference type="ChEBI" id="CHEBI:15378"/>
        <dbReference type="ChEBI" id="CHEBI:17790"/>
        <dbReference type="ChEBI" id="CHEBI:29973"/>
        <dbReference type="ChEBI" id="CHEBI:82795"/>
        <dbReference type="EC" id="3.1.1.61"/>
    </reaction>
</comment>
<dbReference type="PIRSF" id="PIRSF000876">
    <property type="entry name" value="RR_chemtxs_CheB"/>
    <property type="match status" value="1"/>
</dbReference>
<dbReference type="Gene3D" id="3.40.50.180">
    <property type="entry name" value="Methylesterase CheB, C-terminal domain"/>
    <property type="match status" value="1"/>
</dbReference>
<dbReference type="Gene3D" id="3.40.50.2300">
    <property type="match status" value="1"/>
</dbReference>
<evidence type="ECO:0000256" key="6">
    <source>
        <dbReference type="HAMAP-Rule" id="MF_00099"/>
    </source>
</evidence>
<dbReference type="HAMAP" id="MF_00099">
    <property type="entry name" value="CheB_chemtxs"/>
    <property type="match status" value="1"/>
</dbReference>
<keyword evidence="2 6" id="KW-0145">Chemotaxis</keyword>
<comment type="catalytic activity">
    <reaction evidence="6">
        <text>L-glutaminyl-[protein] + H2O = L-glutamyl-[protein] + NH4(+)</text>
        <dbReference type="Rhea" id="RHEA:16441"/>
        <dbReference type="Rhea" id="RHEA-COMP:10207"/>
        <dbReference type="Rhea" id="RHEA-COMP:10208"/>
        <dbReference type="ChEBI" id="CHEBI:15377"/>
        <dbReference type="ChEBI" id="CHEBI:28938"/>
        <dbReference type="ChEBI" id="CHEBI:29973"/>
        <dbReference type="ChEBI" id="CHEBI:30011"/>
        <dbReference type="EC" id="3.5.1.44"/>
    </reaction>
</comment>
<dbReference type="NCBIfam" id="NF009206">
    <property type="entry name" value="PRK12555.1"/>
    <property type="match status" value="1"/>
</dbReference>
<accession>A0ABN6PWM2</accession>
<dbReference type="PANTHER" id="PTHR42872">
    <property type="entry name" value="PROTEIN-GLUTAMATE METHYLESTERASE/PROTEIN-GLUTAMINE GLUTAMINASE"/>
    <property type="match status" value="1"/>
</dbReference>
<dbReference type="InterPro" id="IPR000673">
    <property type="entry name" value="Sig_transdc_resp-reg_Me-estase"/>
</dbReference>
<sequence>MAKTRVVVVDDSALVRSLLSEIINRQGDMECVGAASDPLVAREMIRNLDPDVITLDVEMPRMDGIDFLSKLMRLRPMPVVMVSTLTERGAEVTLKALELGAVDFVAKPRIGIADGMKQLAQEITDKVRIAARARVSRLVTAPTPGPAAAGAIASAGTAAGTAGMAPPAAGAAAGRPVQPDAAGSAPLGRISTEKLIFIGASTGGTEATREVLTGLPADAPGVLITQHMPPGFTRSYAARLNGLCRIAVKEAADGERVLPGHAYIAPGGMHLSVERSGANYLARVRDGEPVNRHKPSVEVLFQSAARVAGRNAIGIMLTGMGADGAQAMKTMRDAGAYNVAQDEASCVVFGMPREAIGAGAVHEVLPLKQIADHLMRHLRENAGATLHRV</sequence>
<dbReference type="EMBL" id="AP025730">
    <property type="protein sequence ID" value="BDI07541.1"/>
    <property type="molecule type" value="Genomic_DNA"/>
</dbReference>
<feature type="active site" evidence="6 7">
    <location>
        <position position="201"/>
    </location>
</feature>
<dbReference type="CDD" id="cd17541">
    <property type="entry name" value="REC_CheB-like"/>
    <property type="match status" value="1"/>
</dbReference>